<accession>A0A174MRQ3</accession>
<organism evidence="1 7">
    <name type="scientific">Bacteroides thetaiotaomicron</name>
    <dbReference type="NCBI Taxonomy" id="818"/>
    <lineage>
        <taxon>Bacteria</taxon>
        <taxon>Pseudomonadati</taxon>
        <taxon>Bacteroidota</taxon>
        <taxon>Bacteroidia</taxon>
        <taxon>Bacteroidales</taxon>
        <taxon>Bacteroidaceae</taxon>
        <taxon>Bacteroides</taxon>
    </lineage>
</organism>
<evidence type="ECO:0000313" key="5">
    <source>
        <dbReference type="EMBL" id="UYU64652.1"/>
    </source>
</evidence>
<dbReference type="Proteomes" id="UP000488521">
    <property type="component" value="Unassembled WGS sequence"/>
</dbReference>
<protein>
    <submittedName>
        <fullName evidence="2">DUF1573 domain-containing protein</fullName>
    </submittedName>
    <submittedName>
        <fullName evidence="1">Protein of uncharacterized function (DUF1573)</fullName>
    </submittedName>
</protein>
<dbReference type="Proteomes" id="UP000460317">
    <property type="component" value="Unassembled WGS sequence"/>
</dbReference>
<dbReference type="Proteomes" id="UP001200544">
    <property type="component" value="Unassembled WGS sequence"/>
</dbReference>
<name>A0A174MRQ3_BACT4</name>
<dbReference type="EMBL" id="WCRS01000006">
    <property type="protein sequence ID" value="KAB4474248.1"/>
    <property type="molecule type" value="Genomic_DNA"/>
</dbReference>
<reference evidence="5 10" key="3">
    <citation type="submission" date="2021-06" db="EMBL/GenBank/DDBJ databases">
        <title>Interrogation of the integrated mobile genetic elements in gut-associated Bacteroides with a consensus prediction approach.</title>
        <authorList>
            <person name="Campbell D.E."/>
            <person name="Leigh J.R."/>
            <person name="Kim T."/>
            <person name="England W."/>
            <person name="Whitaker R.J."/>
            <person name="Degnan P.H."/>
        </authorList>
    </citation>
    <scope>NUCLEOTIDE SEQUENCE</scope>
    <source>
        <strain evidence="6">VPI-BTDOT2</strain>
        <strain evidence="5 10">WAL8669</strain>
    </source>
</reference>
<reference evidence="1 7" key="1">
    <citation type="submission" date="2015-09" db="EMBL/GenBank/DDBJ databases">
        <authorList>
            <consortium name="Pathogen Informatics"/>
        </authorList>
    </citation>
    <scope>NUCLEOTIDE SEQUENCE [LARGE SCALE GENOMIC DNA]</scope>
    <source>
        <strain evidence="1 7">2789STDY5834899</strain>
    </source>
</reference>
<dbReference type="RefSeq" id="WP_016267961.1">
    <property type="nucleotide sequence ID" value="NZ_BAABZI010000001.1"/>
</dbReference>
<evidence type="ECO:0000313" key="2">
    <source>
        <dbReference type="EMBL" id="KAB4453582.1"/>
    </source>
</evidence>
<dbReference type="PANTHER" id="PTHR37833">
    <property type="entry name" value="LIPOPROTEIN-RELATED"/>
    <property type="match status" value="1"/>
</dbReference>
<dbReference type="Pfam" id="PF07610">
    <property type="entry name" value="DUF1573"/>
    <property type="match status" value="1"/>
</dbReference>
<evidence type="ECO:0000313" key="7">
    <source>
        <dbReference type="Proteomes" id="UP000095576"/>
    </source>
</evidence>
<dbReference type="EMBL" id="CP083680">
    <property type="protein sequence ID" value="UYU64652.1"/>
    <property type="molecule type" value="Genomic_DNA"/>
</dbReference>
<dbReference type="Proteomes" id="UP001156216">
    <property type="component" value="Chromosome"/>
</dbReference>
<evidence type="ECO:0000313" key="6">
    <source>
        <dbReference type="EMBL" id="UYU69591.1"/>
    </source>
</evidence>
<dbReference type="PANTHER" id="PTHR37833:SF1">
    <property type="entry name" value="SIGNAL PEPTIDE PROTEIN"/>
    <property type="match status" value="1"/>
</dbReference>
<gene>
    <name evidence="1" type="ORF">ERS852511_01954</name>
    <name evidence="3" type="ORF">GAN59_12130</name>
    <name evidence="2" type="ORF">GAN93_07580</name>
    <name evidence="4" type="ORF">K0H07_00700</name>
    <name evidence="6" type="ORF">KQP59_14975</name>
    <name evidence="5" type="ORF">KQP68_13770</name>
</gene>
<evidence type="ECO:0000313" key="8">
    <source>
        <dbReference type="Proteomes" id="UP000460317"/>
    </source>
</evidence>
<evidence type="ECO:0000313" key="10">
    <source>
        <dbReference type="Proteomes" id="UP001156218"/>
    </source>
</evidence>
<dbReference type="Gene3D" id="2.60.40.10">
    <property type="entry name" value="Immunoglobulins"/>
    <property type="match status" value="2"/>
</dbReference>
<reference evidence="8 9" key="2">
    <citation type="journal article" date="2019" name="Nat. Med.">
        <title>A library of human gut bacterial isolates paired with longitudinal multiomics data enables mechanistic microbiome research.</title>
        <authorList>
            <person name="Poyet M."/>
            <person name="Groussin M."/>
            <person name="Gibbons S.M."/>
            <person name="Avila-Pacheco J."/>
            <person name="Jiang X."/>
            <person name="Kearney S.M."/>
            <person name="Perrotta A.R."/>
            <person name="Berdy B."/>
            <person name="Zhao S."/>
            <person name="Lieberman T.D."/>
            <person name="Swanson P.K."/>
            <person name="Smith M."/>
            <person name="Roesemann S."/>
            <person name="Alexander J.E."/>
            <person name="Rich S.A."/>
            <person name="Livny J."/>
            <person name="Vlamakis H."/>
            <person name="Clish C."/>
            <person name="Bullock K."/>
            <person name="Deik A."/>
            <person name="Scott J."/>
            <person name="Pierce K.A."/>
            <person name="Xavier R.J."/>
            <person name="Alm E.J."/>
        </authorList>
    </citation>
    <scope>NUCLEOTIDE SEQUENCE [LARGE SCALE GENOMIC DNA]</scope>
    <source>
        <strain evidence="3 9">BIOML-A156</strain>
        <strain evidence="2 8">BIOML-A165</strain>
    </source>
</reference>
<dbReference type="InterPro" id="IPR013783">
    <property type="entry name" value="Ig-like_fold"/>
</dbReference>
<proteinExistence type="predicted"/>
<evidence type="ECO:0000313" key="1">
    <source>
        <dbReference type="EMBL" id="CUP39074.1"/>
    </source>
</evidence>
<reference evidence="4" key="4">
    <citation type="submission" date="2021-07" db="EMBL/GenBank/DDBJ databases">
        <title>Comparative genomics of Bacteroides fragilis group isolates reveals species-dependent resistance mechanisms and validates clinical tools for resistance prediction.</title>
        <authorList>
            <person name="Wallace M.J."/>
            <person name="Jean S."/>
            <person name="Wallace M.A."/>
            <person name="Carey-Ann B.D."/>
            <person name="Dantas G."/>
        </authorList>
    </citation>
    <scope>NUCLEOTIDE SEQUENCE</scope>
    <source>
        <strain evidence="4">BJH_160</strain>
    </source>
</reference>
<evidence type="ECO:0000313" key="3">
    <source>
        <dbReference type="EMBL" id="KAB4474248.1"/>
    </source>
</evidence>
<dbReference type="EMBL" id="JAHYQA010000001">
    <property type="protein sequence ID" value="MCE9235682.1"/>
    <property type="molecule type" value="Genomic_DNA"/>
</dbReference>
<dbReference type="EMBL" id="WCSB01000005">
    <property type="protein sequence ID" value="KAB4453582.1"/>
    <property type="molecule type" value="Genomic_DNA"/>
</dbReference>
<sequence length="271" mass="29995">MKPITWIRLFLLCVVIGSFRAVEAKGIRFIPQEKTDTLINPPLMKHGEQILRFDSTVLNVGTMTEDDAPKTYRFTCTNISNKTINLTRVRTTCGCAVADVRTGEIPPGEASVIALTYNPKNHPGTIDTNAFVYLSLSDRMPVARLTLTGNVLPGADEWGRYPYAMGKLRLKQNRMEFREVMSGKRASERILCGNSGEQSLRLTVLNLPCFVTFRTEPEVISPGSEADIIITIDASLIPVEKGDSFIFPVIIEGVSGQQADRTLSIKVNCIK</sequence>
<dbReference type="AlphaFoldDB" id="A0A174MRQ3"/>
<evidence type="ECO:0000313" key="4">
    <source>
        <dbReference type="EMBL" id="MCE9235682.1"/>
    </source>
</evidence>
<dbReference type="InterPro" id="IPR011467">
    <property type="entry name" value="DUF1573"/>
</dbReference>
<dbReference type="Proteomes" id="UP000095576">
    <property type="component" value="Unassembled WGS sequence"/>
</dbReference>
<dbReference type="EMBL" id="CP083681">
    <property type="protein sequence ID" value="UYU69591.1"/>
    <property type="molecule type" value="Genomic_DNA"/>
</dbReference>
<evidence type="ECO:0000313" key="9">
    <source>
        <dbReference type="Proteomes" id="UP000488521"/>
    </source>
</evidence>
<dbReference type="EMBL" id="CZAP01000005">
    <property type="protein sequence ID" value="CUP39074.1"/>
    <property type="molecule type" value="Genomic_DNA"/>
</dbReference>
<dbReference type="Proteomes" id="UP001156218">
    <property type="component" value="Chromosome"/>
</dbReference>